<proteinExistence type="predicted"/>
<name>A0A6G1TXD7_9BACT</name>
<protein>
    <submittedName>
        <fullName evidence="1">Uncharacterized protein</fullName>
    </submittedName>
</protein>
<comment type="caution">
    <text evidence="1">The sequence shown here is derived from an EMBL/GenBank/DDBJ whole genome shotgun (WGS) entry which is preliminary data.</text>
</comment>
<dbReference type="RefSeq" id="WP_153122260.1">
    <property type="nucleotide sequence ID" value="NZ_VZCB01000030.1"/>
</dbReference>
<sequence length="103" mass="12474">MTEKEKKRLEMYEQRYAESWKKREINEEGTLKPFSKEELEHIFMLNDHLKELTSSTIDKTLRVSIHLLDEIEKGYKDFEDYQIESYIGMTYLDDGDETLEEQE</sequence>
<evidence type="ECO:0000313" key="1">
    <source>
        <dbReference type="EMBL" id="MQN79984.1"/>
    </source>
</evidence>
<evidence type="ECO:0000313" key="2">
    <source>
        <dbReference type="Proteomes" id="UP000480425"/>
    </source>
</evidence>
<dbReference type="Proteomes" id="UP000480425">
    <property type="component" value="Unassembled WGS sequence"/>
</dbReference>
<accession>A0A6G1TXD7</accession>
<organism evidence="1 2">
    <name type="scientific">Segatella copri</name>
    <dbReference type="NCBI Taxonomy" id="165179"/>
    <lineage>
        <taxon>Bacteria</taxon>
        <taxon>Pseudomonadati</taxon>
        <taxon>Bacteroidota</taxon>
        <taxon>Bacteroidia</taxon>
        <taxon>Bacteroidales</taxon>
        <taxon>Prevotellaceae</taxon>
        <taxon>Segatella</taxon>
    </lineage>
</organism>
<reference evidence="1 2" key="1">
    <citation type="submission" date="2019-09" db="EMBL/GenBank/DDBJ databases">
        <title>Distinct polysaccharide growth profiles of human intestinal Prevotella copri isolates.</title>
        <authorList>
            <person name="Fehlner-Peach H."/>
            <person name="Magnabosco C."/>
            <person name="Raghavan V."/>
            <person name="Scher J.U."/>
            <person name="Tett A."/>
            <person name="Cox L.M."/>
            <person name="Gottsegen C."/>
            <person name="Watters A."/>
            <person name="Wiltshire- Gordon J.D."/>
            <person name="Segata N."/>
            <person name="Bonneau R."/>
            <person name="Littman D.R."/>
        </authorList>
    </citation>
    <scope>NUCLEOTIDE SEQUENCE [LARGE SCALE GENOMIC DNA]</scope>
    <source>
        <strain evidence="2">iA622</strain>
    </source>
</reference>
<dbReference type="AlphaFoldDB" id="A0A6G1TXD7"/>
<dbReference type="EMBL" id="VZCB01000030">
    <property type="protein sequence ID" value="MQN79984.1"/>
    <property type="molecule type" value="Genomic_DNA"/>
</dbReference>
<gene>
    <name evidence="1" type="ORF">F7D73_03210</name>
</gene>